<dbReference type="Proteomes" id="UP000077875">
    <property type="component" value="Chromosome"/>
</dbReference>
<dbReference type="InterPro" id="IPR016181">
    <property type="entry name" value="Acyl_CoA_acyltransferase"/>
</dbReference>
<evidence type="ECO:0000313" key="1">
    <source>
        <dbReference type="EMBL" id="ANF58764.1"/>
    </source>
</evidence>
<dbReference type="EMBL" id="CP015243">
    <property type="protein sequence ID" value="ANF58764.1"/>
    <property type="molecule type" value="Genomic_DNA"/>
</dbReference>
<dbReference type="AlphaFoldDB" id="A0A172YHN6"/>
<proteinExistence type="predicted"/>
<accession>A0A172YHN6</accession>
<protein>
    <recommendedName>
        <fullName evidence="3">N-acetyltransferase domain-containing protein</fullName>
    </recommendedName>
</protein>
<organism evidence="1 2">
    <name type="scientific">Halotalea alkalilenta</name>
    <dbReference type="NCBI Taxonomy" id="376489"/>
    <lineage>
        <taxon>Bacteria</taxon>
        <taxon>Pseudomonadati</taxon>
        <taxon>Pseudomonadota</taxon>
        <taxon>Gammaproteobacteria</taxon>
        <taxon>Oceanospirillales</taxon>
        <taxon>Halomonadaceae</taxon>
        <taxon>Halotalea</taxon>
    </lineage>
</organism>
<evidence type="ECO:0000313" key="2">
    <source>
        <dbReference type="Proteomes" id="UP000077875"/>
    </source>
</evidence>
<dbReference type="KEGG" id="haa:A5892_15875"/>
<dbReference type="Gene3D" id="3.40.630.30">
    <property type="match status" value="1"/>
</dbReference>
<keyword evidence="2" id="KW-1185">Reference proteome</keyword>
<name>A0A172YHN6_9GAMM</name>
<reference evidence="1 2" key="1">
    <citation type="submission" date="2016-04" db="EMBL/GenBank/DDBJ databases">
        <title>Complete Genome Sequence of Halotalea alkalilenta IHB B 13600.</title>
        <authorList>
            <person name="Swarnkar M.K."/>
            <person name="Sharma A."/>
            <person name="Kaushal K."/>
            <person name="Soni R."/>
            <person name="Rana S."/>
            <person name="Singh A.K."/>
            <person name="Gulati A."/>
        </authorList>
    </citation>
    <scope>NUCLEOTIDE SEQUENCE [LARGE SCALE GENOMIC DNA]</scope>
    <source>
        <strain evidence="1 2">IHB B 13600</strain>
    </source>
</reference>
<gene>
    <name evidence="1" type="ORF">A5892_15875</name>
</gene>
<dbReference type="SUPFAM" id="SSF55729">
    <property type="entry name" value="Acyl-CoA N-acyltransferases (Nat)"/>
    <property type="match status" value="1"/>
</dbReference>
<evidence type="ECO:0008006" key="3">
    <source>
        <dbReference type="Google" id="ProtNLM"/>
    </source>
</evidence>
<sequence>MIEVEAGQRRDDCVAMMCAEVYGHDAGLAPLITYAAAVGALLPNLAARVVALAEGDRLRSVAMLVLEEQGKGLALALLATPRPLRGRGHGRELVERLAASAAMRVTVDEPRREAFFATFGFTRWFDDPAAKGRRVGVNARSQAGSLDQLDSLVEIDEAAIIRTFKNDPVRFDRYKHDFVDGLARFPDYC</sequence>